<evidence type="ECO:0000313" key="2">
    <source>
        <dbReference type="Proteomes" id="UP000054107"/>
    </source>
</evidence>
<protein>
    <recommendedName>
        <fullName evidence="3">F-box domain-containing protein</fullName>
    </recommendedName>
</protein>
<organism evidence="1 2">
    <name type="scientific">Parasitella parasitica</name>
    <dbReference type="NCBI Taxonomy" id="35722"/>
    <lineage>
        <taxon>Eukaryota</taxon>
        <taxon>Fungi</taxon>
        <taxon>Fungi incertae sedis</taxon>
        <taxon>Mucoromycota</taxon>
        <taxon>Mucoromycotina</taxon>
        <taxon>Mucoromycetes</taxon>
        <taxon>Mucorales</taxon>
        <taxon>Mucorineae</taxon>
        <taxon>Mucoraceae</taxon>
        <taxon>Parasitella</taxon>
    </lineage>
</organism>
<feature type="non-terminal residue" evidence="1">
    <location>
        <position position="133"/>
    </location>
</feature>
<evidence type="ECO:0000313" key="1">
    <source>
        <dbReference type="EMBL" id="CEP06848.1"/>
    </source>
</evidence>
<keyword evidence="2" id="KW-1185">Reference proteome</keyword>
<gene>
    <name evidence="1" type="primary">PARPA_00100.1 scaffold 263</name>
</gene>
<dbReference type="EMBL" id="LN718756">
    <property type="protein sequence ID" value="CEP06848.1"/>
    <property type="molecule type" value="Genomic_DNA"/>
</dbReference>
<evidence type="ECO:0008006" key="3">
    <source>
        <dbReference type="Google" id="ProtNLM"/>
    </source>
</evidence>
<reference evidence="1 2" key="1">
    <citation type="submission" date="2014-09" db="EMBL/GenBank/DDBJ databases">
        <authorList>
            <person name="Ellenberger Sabrina"/>
        </authorList>
    </citation>
    <scope>NUCLEOTIDE SEQUENCE [LARGE SCALE GENOMIC DNA]</scope>
    <source>
        <strain evidence="1 2">CBS 412.66</strain>
    </source>
</reference>
<accession>A0A0B7MUS6</accession>
<proteinExistence type="predicted"/>
<dbReference type="Proteomes" id="UP000054107">
    <property type="component" value="Unassembled WGS sequence"/>
</dbReference>
<sequence length="133" mass="15414">MNNAASRFLRLPEEIFRRIMNSVPREENPLLLRVSQRTRRFVLMNLTTIKPYRITGAIQLQDFLGYLRRYPESALRQVCMLHLVDIRDVAGTEIGGTFIDILRICGRVHTIEFEGSTAAYFLWCLNSTVILPN</sequence>
<dbReference type="AlphaFoldDB" id="A0A0B7MUS6"/>
<name>A0A0B7MUS6_9FUNG</name>